<feature type="transmembrane region" description="Helical" evidence="8">
    <location>
        <begin position="442"/>
        <end position="464"/>
    </location>
</feature>
<feature type="transmembrane region" description="Helical" evidence="8">
    <location>
        <begin position="106"/>
        <end position="126"/>
    </location>
</feature>
<dbReference type="GO" id="GO:0015293">
    <property type="term" value="F:symporter activity"/>
    <property type="evidence" value="ECO:0007669"/>
    <property type="project" value="UniProtKB-KW"/>
</dbReference>
<evidence type="ECO:0000256" key="3">
    <source>
        <dbReference type="ARBA" id="ARBA00022692"/>
    </source>
</evidence>
<dbReference type="AlphaFoldDB" id="A0AAV2TBS6"/>
<sequence length="526" mass="57647">MDCRKVKCRYLLAATLFGYICVGYMVRVGLNVTILSMVNETSSGYEATNNTPTCGILEKKETIQHSVGSYIWSRPIQGLILGAFFWGYLVTQIPGTMLTLYFGPRLVGLTLLLGFSISDICLPYIASLGYQPLIALRILEGLFEGAMMPLMACLIGRWVPPNERSRFTAFIFSGCQIGTVCGQVIAGFLSQTREYTNKDSEPTYISYWSTAHYLFGNFGLAMSALWMLTVYDNPEKHPRISNDELNYLRTNLTNGEGNPNLATEDSKAHGNRSGMSTESTSIPELNRNLSNTAHESIKPVPWRRMLCCRALWSILICHLCNNWAFYILLTCLPIYMFRVQGFRLSENGLLSSIPYVVQGVAAQVVGFASDALISHRILSVTWVRKLNNLIALGGAGSGLLAVGLVGCNRTAAVVLLTITLGLLGFSNSGFSANMVDAAPAYAGNIMSLTNTLGTLPGIFSPILVGALTNQNSSLESWMIIFSASAAICWLGAILNLFLTDGRLQPWAKPGHNENTEQYSGIRRPRV</sequence>
<evidence type="ECO:0000313" key="10">
    <source>
        <dbReference type="EMBL" id="CAL5134828.1"/>
    </source>
</evidence>
<proteinExistence type="predicted"/>
<feature type="transmembrane region" description="Helical" evidence="8">
    <location>
        <begin position="310"/>
        <end position="335"/>
    </location>
</feature>
<accession>A0AAV2TBS6</accession>
<evidence type="ECO:0000256" key="7">
    <source>
        <dbReference type="SAM" id="MobiDB-lite"/>
    </source>
</evidence>
<dbReference type="PANTHER" id="PTHR11662">
    <property type="entry name" value="SOLUTE CARRIER FAMILY 17"/>
    <property type="match status" value="1"/>
</dbReference>
<feature type="transmembrane region" description="Helical" evidence="8">
    <location>
        <begin position="476"/>
        <end position="498"/>
    </location>
</feature>
<keyword evidence="2" id="KW-0813">Transport</keyword>
<reference evidence="10" key="1">
    <citation type="submission" date="2024-06" db="EMBL/GenBank/DDBJ databases">
        <authorList>
            <person name="Liu X."/>
            <person name="Lenzi L."/>
            <person name="Haldenby T S."/>
            <person name="Uol C."/>
        </authorList>
    </citation>
    <scope>NUCLEOTIDE SEQUENCE</scope>
</reference>
<dbReference type="Gene3D" id="1.20.1250.20">
    <property type="entry name" value="MFS general substrate transporter like domains"/>
    <property type="match status" value="2"/>
</dbReference>
<gene>
    <name evidence="10" type="ORF">CDAUBV1_LOCUS8786</name>
</gene>
<evidence type="ECO:0000259" key="9">
    <source>
        <dbReference type="PROSITE" id="PS50850"/>
    </source>
</evidence>
<evidence type="ECO:0000256" key="4">
    <source>
        <dbReference type="ARBA" id="ARBA00022847"/>
    </source>
</evidence>
<organism evidence="10 11">
    <name type="scientific">Calicophoron daubneyi</name>
    <name type="common">Rumen fluke</name>
    <name type="synonym">Paramphistomum daubneyi</name>
    <dbReference type="NCBI Taxonomy" id="300641"/>
    <lineage>
        <taxon>Eukaryota</taxon>
        <taxon>Metazoa</taxon>
        <taxon>Spiralia</taxon>
        <taxon>Lophotrochozoa</taxon>
        <taxon>Platyhelminthes</taxon>
        <taxon>Trematoda</taxon>
        <taxon>Digenea</taxon>
        <taxon>Plagiorchiida</taxon>
        <taxon>Pronocephalata</taxon>
        <taxon>Paramphistomoidea</taxon>
        <taxon>Paramphistomidae</taxon>
        <taxon>Calicophoron</taxon>
    </lineage>
</organism>
<feature type="compositionally biased region" description="Polar residues" evidence="7">
    <location>
        <begin position="254"/>
        <end position="263"/>
    </location>
</feature>
<dbReference type="InterPro" id="IPR050382">
    <property type="entry name" value="MFS_Na/Anion_cotransporter"/>
</dbReference>
<feature type="transmembrane region" description="Helical" evidence="8">
    <location>
        <begin position="132"/>
        <end position="155"/>
    </location>
</feature>
<name>A0AAV2TBS6_CALDB</name>
<dbReference type="FunFam" id="1.20.1250.20:FF:000423">
    <property type="entry name" value="Putative inorganic phosphate cotransporter-like Protein"/>
    <property type="match status" value="1"/>
</dbReference>
<evidence type="ECO:0000313" key="11">
    <source>
        <dbReference type="Proteomes" id="UP001497525"/>
    </source>
</evidence>
<evidence type="ECO:0000256" key="8">
    <source>
        <dbReference type="SAM" id="Phobius"/>
    </source>
</evidence>
<dbReference type="PANTHER" id="PTHR11662:SF399">
    <property type="entry name" value="FI19708P1-RELATED"/>
    <property type="match status" value="1"/>
</dbReference>
<feature type="transmembrane region" description="Helical" evidence="8">
    <location>
        <begin position="76"/>
        <end position="94"/>
    </location>
</feature>
<evidence type="ECO:0000256" key="5">
    <source>
        <dbReference type="ARBA" id="ARBA00022989"/>
    </source>
</evidence>
<dbReference type="PROSITE" id="PS50850">
    <property type="entry name" value="MFS"/>
    <property type="match status" value="1"/>
</dbReference>
<feature type="region of interest" description="Disordered" evidence="7">
    <location>
        <begin position="254"/>
        <end position="281"/>
    </location>
</feature>
<dbReference type="InterPro" id="IPR020846">
    <property type="entry name" value="MFS_dom"/>
</dbReference>
<dbReference type="FunFam" id="1.20.1250.20:FF:000003">
    <property type="entry name" value="Solute carrier family 17 member 3"/>
    <property type="match status" value="1"/>
</dbReference>
<feature type="transmembrane region" description="Helical" evidence="8">
    <location>
        <begin position="386"/>
        <end position="405"/>
    </location>
</feature>
<feature type="transmembrane region" description="Helical" evidence="8">
    <location>
        <begin position="12"/>
        <end position="30"/>
    </location>
</feature>
<dbReference type="Pfam" id="PF07690">
    <property type="entry name" value="MFS_1"/>
    <property type="match status" value="1"/>
</dbReference>
<feature type="transmembrane region" description="Helical" evidence="8">
    <location>
        <begin position="167"/>
        <end position="190"/>
    </location>
</feature>
<keyword evidence="4" id="KW-0769">Symport</keyword>
<keyword evidence="5 8" id="KW-1133">Transmembrane helix</keyword>
<feature type="transmembrane region" description="Helical" evidence="8">
    <location>
        <begin position="210"/>
        <end position="231"/>
    </location>
</feature>
<feature type="transmembrane region" description="Helical" evidence="8">
    <location>
        <begin position="355"/>
        <end position="374"/>
    </location>
</feature>
<comment type="caution">
    <text evidence="10">The sequence shown here is derived from an EMBL/GenBank/DDBJ whole genome shotgun (WGS) entry which is preliminary data.</text>
</comment>
<keyword evidence="6 8" id="KW-0472">Membrane</keyword>
<dbReference type="InterPro" id="IPR036259">
    <property type="entry name" value="MFS_trans_sf"/>
</dbReference>
<dbReference type="GO" id="GO:0016020">
    <property type="term" value="C:membrane"/>
    <property type="evidence" value="ECO:0007669"/>
    <property type="project" value="UniProtKB-SubCell"/>
</dbReference>
<dbReference type="InterPro" id="IPR011701">
    <property type="entry name" value="MFS"/>
</dbReference>
<keyword evidence="3 8" id="KW-0812">Transmembrane</keyword>
<evidence type="ECO:0000256" key="2">
    <source>
        <dbReference type="ARBA" id="ARBA00022448"/>
    </source>
</evidence>
<dbReference type="SUPFAM" id="SSF103473">
    <property type="entry name" value="MFS general substrate transporter"/>
    <property type="match status" value="1"/>
</dbReference>
<feature type="transmembrane region" description="Helical" evidence="8">
    <location>
        <begin position="411"/>
        <end position="430"/>
    </location>
</feature>
<protein>
    <recommendedName>
        <fullName evidence="9">Major facilitator superfamily (MFS) profile domain-containing protein</fullName>
    </recommendedName>
</protein>
<feature type="domain" description="Major facilitator superfamily (MFS) profile" evidence="9">
    <location>
        <begin position="11"/>
        <end position="503"/>
    </location>
</feature>
<dbReference type="Proteomes" id="UP001497525">
    <property type="component" value="Unassembled WGS sequence"/>
</dbReference>
<evidence type="ECO:0000256" key="6">
    <source>
        <dbReference type="ARBA" id="ARBA00023136"/>
    </source>
</evidence>
<dbReference type="EMBL" id="CAXLJL010000223">
    <property type="protein sequence ID" value="CAL5134828.1"/>
    <property type="molecule type" value="Genomic_DNA"/>
</dbReference>
<evidence type="ECO:0000256" key="1">
    <source>
        <dbReference type="ARBA" id="ARBA00004141"/>
    </source>
</evidence>
<comment type="subcellular location">
    <subcellularLocation>
        <location evidence="1">Membrane</location>
        <topology evidence="1">Multi-pass membrane protein</topology>
    </subcellularLocation>
</comment>
<dbReference type="GO" id="GO:0006820">
    <property type="term" value="P:monoatomic anion transport"/>
    <property type="evidence" value="ECO:0007669"/>
    <property type="project" value="TreeGrafter"/>
</dbReference>